<organism evidence="1 2">
    <name type="scientific">Peptococcus simiae</name>
    <dbReference type="NCBI Taxonomy" id="1643805"/>
    <lineage>
        <taxon>Bacteria</taxon>
        <taxon>Bacillati</taxon>
        <taxon>Bacillota</taxon>
        <taxon>Clostridia</taxon>
        <taxon>Eubacteriales</taxon>
        <taxon>Peptococcaceae</taxon>
        <taxon>Peptococcus</taxon>
    </lineage>
</organism>
<reference evidence="1 2" key="1">
    <citation type="journal article" date="2016" name="Int. J. Syst. Evol. Microbiol.">
        <title>Peptococcus simiae sp. nov., isolated from rhesus macaque faeces and emended description of the genus Peptococcus.</title>
        <authorList>
            <person name="Shkoporov A.N."/>
            <person name="Efimov B.A."/>
            <person name="Kondova I."/>
            <person name="Ouwerling B."/>
            <person name="Chaplin A.V."/>
            <person name="Shcherbakova V.A."/>
            <person name="Langermans J.A.M."/>
        </authorList>
    </citation>
    <scope>NUCLEOTIDE SEQUENCE [LARGE SCALE GENOMIC DNA]</scope>
    <source>
        <strain evidence="1 2">M108</strain>
    </source>
</reference>
<sequence length="173" mass="18711">MMVLSLTACGDEEKGPLAAAGSGDPLQAGDKVDAEAAYEGNRLMTGEGVAVRGHKVYLDDVPLAVREKDLARALPDKELLRLAAKYRAFPTKEDLKTGLSPLAQDADGTPDAAQVISLNGQLKDLLADKVEAAWRADQGIIAKIRQKDRSVADWEAFLAKQDDKDKTDLILRR</sequence>
<keyword evidence="2" id="KW-1185">Reference proteome</keyword>
<evidence type="ECO:0000313" key="1">
    <source>
        <dbReference type="EMBL" id="MFM9413385.1"/>
    </source>
</evidence>
<evidence type="ECO:0000313" key="2">
    <source>
        <dbReference type="Proteomes" id="UP001631949"/>
    </source>
</evidence>
<protein>
    <recommendedName>
        <fullName evidence="3">Lipoprotein</fullName>
    </recommendedName>
</protein>
<comment type="caution">
    <text evidence="1">The sequence shown here is derived from an EMBL/GenBank/DDBJ whole genome shotgun (WGS) entry which is preliminary data.</text>
</comment>
<dbReference type="Proteomes" id="UP001631949">
    <property type="component" value="Unassembled WGS sequence"/>
</dbReference>
<dbReference type="RefSeq" id="WP_408977002.1">
    <property type="nucleotide sequence ID" value="NZ_JBJUVG010000003.1"/>
</dbReference>
<accession>A0ABW9GY98</accession>
<evidence type="ECO:0008006" key="3">
    <source>
        <dbReference type="Google" id="ProtNLM"/>
    </source>
</evidence>
<gene>
    <name evidence="1" type="ORF">ACKQTC_03290</name>
</gene>
<proteinExistence type="predicted"/>
<name>A0ABW9GY98_9FIRM</name>
<dbReference type="EMBL" id="JBJUVG010000003">
    <property type="protein sequence ID" value="MFM9413385.1"/>
    <property type="molecule type" value="Genomic_DNA"/>
</dbReference>